<organism evidence="2 3">
    <name type="scientific">Albidovulum sediminis</name>
    <dbReference type="NCBI Taxonomy" id="3066345"/>
    <lineage>
        <taxon>Bacteria</taxon>
        <taxon>Pseudomonadati</taxon>
        <taxon>Pseudomonadota</taxon>
        <taxon>Alphaproteobacteria</taxon>
        <taxon>Rhodobacterales</taxon>
        <taxon>Paracoccaceae</taxon>
        <taxon>Albidovulum</taxon>
    </lineage>
</organism>
<evidence type="ECO:0000259" key="1">
    <source>
        <dbReference type="Pfam" id="PF13649"/>
    </source>
</evidence>
<evidence type="ECO:0000313" key="3">
    <source>
        <dbReference type="Proteomes" id="UP001205601"/>
    </source>
</evidence>
<gene>
    <name evidence="2" type="ORF">N5I32_15490</name>
</gene>
<name>A0ABT2NPU7_9RHOB</name>
<reference evidence="3" key="1">
    <citation type="submission" date="2023-07" db="EMBL/GenBank/DDBJ databases">
        <title>Defluviimonas sediminis sp. nov., isolated from mangrove sediment.</title>
        <authorList>
            <person name="Liu L."/>
            <person name="Li J."/>
            <person name="Huang Y."/>
            <person name="Pan J."/>
            <person name="Li M."/>
        </authorList>
    </citation>
    <scope>NUCLEOTIDE SEQUENCE [LARGE SCALE GENOMIC DNA]</scope>
    <source>
        <strain evidence="3">FT324</strain>
    </source>
</reference>
<dbReference type="SUPFAM" id="SSF53335">
    <property type="entry name" value="S-adenosyl-L-methionine-dependent methyltransferases"/>
    <property type="match status" value="1"/>
</dbReference>
<dbReference type="Gene3D" id="3.40.50.150">
    <property type="entry name" value="Vaccinia Virus protein VP39"/>
    <property type="match status" value="1"/>
</dbReference>
<sequence length="357" mass="38911">MKSLRDVERPLDAIEAEAHLQADRAVAKLARGAVGRPTLAPEIAALTRLLELARLAAAKGRRSIGPGQPARGAETLEMARRLKALRGRFRAWSRVLEALHQIERRRAFPLLDRGGHLLDISTTQRAISDRSFTQVHRAVNPQVQAASAGELGCFPDIALSVSLFTEIAHLAYRILLARKTGRPARFLDVGCGGGLKVVIAAQFFDRADGIEFDPGYAETARRTFAAVDARRCSVIEGDALSFEGYGDYDVIYLYRPMRNDALQAALEARIVAMARPGTVILAPFGTMDLQVEGCRAIQSAVFVAGISAAEAEGLRRETLRMGPHVASPDRPLPRDLAWLSPLWLACEANGFCPANWP</sequence>
<proteinExistence type="predicted"/>
<dbReference type="GO" id="GO:0032259">
    <property type="term" value="P:methylation"/>
    <property type="evidence" value="ECO:0007669"/>
    <property type="project" value="UniProtKB-KW"/>
</dbReference>
<dbReference type="InterPro" id="IPR041698">
    <property type="entry name" value="Methyltransf_25"/>
</dbReference>
<dbReference type="Pfam" id="PF13649">
    <property type="entry name" value="Methyltransf_25"/>
    <property type="match status" value="1"/>
</dbReference>
<dbReference type="Proteomes" id="UP001205601">
    <property type="component" value="Unassembled WGS sequence"/>
</dbReference>
<protein>
    <submittedName>
        <fullName evidence="2">Class I SAM-dependent methyltransferase</fullName>
    </submittedName>
</protein>
<evidence type="ECO:0000313" key="2">
    <source>
        <dbReference type="EMBL" id="MCT8330921.1"/>
    </source>
</evidence>
<keyword evidence="2" id="KW-0489">Methyltransferase</keyword>
<feature type="domain" description="Methyltransferase" evidence="1">
    <location>
        <begin position="187"/>
        <end position="266"/>
    </location>
</feature>
<dbReference type="InterPro" id="IPR029063">
    <property type="entry name" value="SAM-dependent_MTases_sf"/>
</dbReference>
<dbReference type="GO" id="GO:0008168">
    <property type="term" value="F:methyltransferase activity"/>
    <property type="evidence" value="ECO:0007669"/>
    <property type="project" value="UniProtKB-KW"/>
</dbReference>
<accession>A0ABT2NPU7</accession>
<comment type="caution">
    <text evidence="2">The sequence shown here is derived from an EMBL/GenBank/DDBJ whole genome shotgun (WGS) entry which is preliminary data.</text>
</comment>
<keyword evidence="2" id="KW-0808">Transferase</keyword>
<keyword evidence="3" id="KW-1185">Reference proteome</keyword>
<dbReference type="CDD" id="cd02440">
    <property type="entry name" value="AdoMet_MTases"/>
    <property type="match status" value="1"/>
</dbReference>
<dbReference type="EMBL" id="JAOCQF010000003">
    <property type="protein sequence ID" value="MCT8330921.1"/>
    <property type="molecule type" value="Genomic_DNA"/>
</dbReference>
<dbReference type="RefSeq" id="WP_261496819.1">
    <property type="nucleotide sequence ID" value="NZ_JAOCQF010000003.1"/>
</dbReference>